<dbReference type="Proteomes" id="UP000314983">
    <property type="component" value="Chromosome 8"/>
</dbReference>
<dbReference type="InterPro" id="IPR011015">
    <property type="entry name" value="LEM/LEM-like_dom_sf"/>
</dbReference>
<dbReference type="InterPro" id="IPR003887">
    <property type="entry name" value="LEM_dom"/>
</dbReference>
<dbReference type="CDD" id="cd12934">
    <property type="entry name" value="LEM"/>
    <property type="match status" value="1"/>
</dbReference>
<evidence type="ECO:0000313" key="2">
    <source>
        <dbReference type="Ensembl" id="ENSEEEP00000062837.1"/>
    </source>
</evidence>
<dbReference type="PROSITE" id="PS50954">
    <property type="entry name" value="LEM"/>
    <property type="match status" value="1"/>
</dbReference>
<organism evidence="2 3">
    <name type="scientific">Electrophorus electricus</name>
    <name type="common">Electric eel</name>
    <name type="synonym">Gymnotus electricus</name>
    <dbReference type="NCBI Taxonomy" id="8005"/>
    <lineage>
        <taxon>Eukaryota</taxon>
        <taxon>Metazoa</taxon>
        <taxon>Chordata</taxon>
        <taxon>Craniata</taxon>
        <taxon>Vertebrata</taxon>
        <taxon>Euteleostomi</taxon>
        <taxon>Actinopterygii</taxon>
        <taxon>Neopterygii</taxon>
        <taxon>Teleostei</taxon>
        <taxon>Ostariophysi</taxon>
        <taxon>Gymnotiformes</taxon>
        <taxon>Gymnotoidei</taxon>
        <taxon>Gymnotidae</taxon>
        <taxon>Electrophorus</taxon>
    </lineage>
</organism>
<sequence>MDAVDTRGLTDQELRHRLQDLGEEPGPISTHTRPLYIQKLRSLQKMAMLQQPIRTSLSAFPGLIMLGLVARVTRNLPYRSQCMSALECFQTFVSAIFYIGKGKRSRPYSHLYEALEYFRGDKTSKV</sequence>
<evidence type="ECO:0000259" key="1">
    <source>
        <dbReference type="PROSITE" id="PS50954"/>
    </source>
</evidence>
<dbReference type="GO" id="GO:0005654">
    <property type="term" value="C:nucleoplasm"/>
    <property type="evidence" value="ECO:0007669"/>
    <property type="project" value="TreeGrafter"/>
</dbReference>
<dbReference type="Pfam" id="PF22945">
    <property type="entry name" value="LEM-3_GIY-YIG"/>
    <property type="match status" value="1"/>
</dbReference>
<dbReference type="Ensembl" id="ENSEEET00000064684.1">
    <property type="protein sequence ID" value="ENSEEEP00000062837.1"/>
    <property type="gene ID" value="ENSEEEG00000025572.1"/>
</dbReference>
<dbReference type="Gene3D" id="1.10.720.40">
    <property type="match status" value="1"/>
</dbReference>
<dbReference type="PANTHER" id="PTHR46427:SF1">
    <property type="entry name" value="ANKYRIN REPEAT AND LEM DOMAIN-CONTAINING PROTEIN 1"/>
    <property type="match status" value="1"/>
</dbReference>
<reference evidence="2 3" key="1">
    <citation type="submission" date="2020-05" db="EMBL/GenBank/DDBJ databases">
        <title>Electrophorus electricus (electric eel) genome, fEleEle1, primary haplotype.</title>
        <authorList>
            <person name="Myers G."/>
            <person name="Meyer A."/>
            <person name="Fedrigo O."/>
            <person name="Formenti G."/>
            <person name="Rhie A."/>
            <person name="Tracey A."/>
            <person name="Sims Y."/>
            <person name="Jarvis E.D."/>
        </authorList>
    </citation>
    <scope>NUCLEOTIDE SEQUENCE [LARGE SCALE GENOMIC DNA]</scope>
</reference>
<dbReference type="PANTHER" id="PTHR46427">
    <property type="entry name" value="ANKYRIN REPEAT AND LEM DOMAIN-CONTAINING PROTEIN 1"/>
    <property type="match status" value="1"/>
</dbReference>
<dbReference type="GO" id="GO:0000712">
    <property type="term" value="P:resolution of meiotic recombination intermediates"/>
    <property type="evidence" value="ECO:0007669"/>
    <property type="project" value="TreeGrafter"/>
</dbReference>
<protein>
    <recommendedName>
        <fullName evidence="1">LEM domain-containing protein</fullName>
    </recommendedName>
</protein>
<name>A0AAY5F1E7_ELEEL</name>
<accession>A0AAY5F1E7</accession>
<dbReference type="GO" id="GO:0004520">
    <property type="term" value="F:DNA endonuclease activity"/>
    <property type="evidence" value="ECO:0007669"/>
    <property type="project" value="TreeGrafter"/>
</dbReference>
<dbReference type="GO" id="GO:0005737">
    <property type="term" value="C:cytoplasm"/>
    <property type="evidence" value="ECO:0007669"/>
    <property type="project" value="TreeGrafter"/>
</dbReference>
<evidence type="ECO:0000313" key="3">
    <source>
        <dbReference type="Proteomes" id="UP000314983"/>
    </source>
</evidence>
<dbReference type="GeneTree" id="ENSGT00510000049316"/>
<dbReference type="InterPro" id="IPR034998">
    <property type="entry name" value="ANKLE1"/>
</dbReference>
<dbReference type="SMART" id="SM00540">
    <property type="entry name" value="LEM"/>
    <property type="match status" value="1"/>
</dbReference>
<dbReference type="GO" id="GO:0000724">
    <property type="term" value="P:double-strand break repair via homologous recombination"/>
    <property type="evidence" value="ECO:0007669"/>
    <property type="project" value="TreeGrafter"/>
</dbReference>
<reference evidence="2" key="3">
    <citation type="submission" date="2025-09" db="UniProtKB">
        <authorList>
            <consortium name="Ensembl"/>
        </authorList>
    </citation>
    <scope>IDENTIFICATION</scope>
</reference>
<keyword evidence="3" id="KW-1185">Reference proteome</keyword>
<reference evidence="2" key="2">
    <citation type="submission" date="2025-08" db="UniProtKB">
        <authorList>
            <consortium name="Ensembl"/>
        </authorList>
    </citation>
    <scope>IDENTIFICATION</scope>
</reference>
<dbReference type="SUPFAM" id="SSF63451">
    <property type="entry name" value="LEM domain"/>
    <property type="match status" value="1"/>
</dbReference>
<dbReference type="AlphaFoldDB" id="A0AAY5F1E7"/>
<dbReference type="Pfam" id="PF03020">
    <property type="entry name" value="LEM"/>
    <property type="match status" value="1"/>
</dbReference>
<proteinExistence type="predicted"/>
<feature type="domain" description="LEM" evidence="1">
    <location>
        <begin position="3"/>
        <end position="47"/>
    </location>
</feature>